<comment type="catalytic activity">
    <reaction evidence="8">
        <text>N(4)-(alpha-D-Man-(1-&gt;2)-alpha-D-Man-(1-&gt;2)-alpha-D-Man-(1-&gt;3)-[alpha-D-Man-(1-&gt;3)-[alpha-D-Man-(1-&gt;2)-alpha-D-Man-(1-&gt;6)]-alpha-D-Man-(1-&gt;6)]-beta-D-Man-(1-&gt;4)-beta-D-GlcNAc-(1-&gt;4)-beta-D-GlcNAc)-L-asparaginyl-[protein] (N-glucan mannose isomer 8A1,2,3B1,3) + 3 H2O = N(4)-(alpha-D-Man-(1-&gt;3)-[alpha-D-Man-(1-&gt;3)-[alpha-D-Man-(1-&gt;6)]-alpha-D-Man-(1-&gt;6)]-beta-D-Man-(1-&gt;4)-beta-D-GlcNAc-(1-&gt;4)-beta-D-GlcNAc)-L-asparaginyl-[protein] (N-glucan mannose isomer 5A1,2) + 3 beta-D-mannose</text>
        <dbReference type="Rhea" id="RHEA:56028"/>
        <dbReference type="Rhea" id="RHEA-COMP:14358"/>
        <dbReference type="Rhea" id="RHEA-COMP:14367"/>
        <dbReference type="ChEBI" id="CHEBI:15377"/>
        <dbReference type="ChEBI" id="CHEBI:28563"/>
        <dbReference type="ChEBI" id="CHEBI:59087"/>
        <dbReference type="ChEBI" id="CHEBI:60628"/>
        <dbReference type="EC" id="3.2.1.113"/>
    </reaction>
</comment>
<dbReference type="GO" id="GO:0005509">
    <property type="term" value="F:calcium ion binding"/>
    <property type="evidence" value="ECO:0007669"/>
    <property type="project" value="InterPro"/>
</dbReference>
<keyword evidence="7 12" id="KW-1015">Disulfide bond</keyword>
<comment type="cofactor">
    <cofactor evidence="1 11">
        <name>Ca(2+)</name>
        <dbReference type="ChEBI" id="CHEBI:29108"/>
    </cofactor>
</comment>
<evidence type="ECO:0000256" key="11">
    <source>
        <dbReference type="PIRSR" id="PIRSR601382-2"/>
    </source>
</evidence>
<evidence type="ECO:0000256" key="10">
    <source>
        <dbReference type="PIRSR" id="PIRSR601382-1"/>
    </source>
</evidence>
<dbReference type="WBParaSite" id="SSLN_0000947701-mRNA-1">
    <property type="protein sequence ID" value="SSLN_0000947701-mRNA-1"/>
    <property type="gene ID" value="SSLN_0000947701"/>
</dbReference>
<dbReference type="Proteomes" id="UP000275846">
    <property type="component" value="Unassembled WGS sequence"/>
</dbReference>
<evidence type="ECO:0000313" key="15">
    <source>
        <dbReference type="Proteomes" id="UP000275846"/>
    </source>
</evidence>
<feature type="binding site" evidence="11">
    <location>
        <position position="621"/>
    </location>
    <ligand>
        <name>Ca(2+)</name>
        <dbReference type="ChEBI" id="CHEBI:29108"/>
    </ligand>
</feature>
<dbReference type="PANTHER" id="PTHR11742">
    <property type="entry name" value="MANNOSYL-OLIGOSACCHARIDE ALPHA-1,2-MANNOSIDASE-RELATED"/>
    <property type="match status" value="1"/>
</dbReference>
<feature type="active site" description="Proton donor" evidence="10">
    <location>
        <position position="265"/>
    </location>
</feature>
<evidence type="ECO:0000256" key="2">
    <source>
        <dbReference type="ARBA" id="ARBA00004922"/>
    </source>
</evidence>
<feature type="disulfide bond" evidence="12">
    <location>
        <begin position="461"/>
        <end position="490"/>
    </location>
</feature>
<dbReference type="EC" id="3.2.1.-" evidence="13"/>
<organism evidence="16">
    <name type="scientific">Schistocephalus solidus</name>
    <name type="common">Tapeworm</name>
    <dbReference type="NCBI Taxonomy" id="70667"/>
    <lineage>
        <taxon>Eukaryota</taxon>
        <taxon>Metazoa</taxon>
        <taxon>Spiralia</taxon>
        <taxon>Lophotrochozoa</taxon>
        <taxon>Platyhelminthes</taxon>
        <taxon>Cestoda</taxon>
        <taxon>Eucestoda</taxon>
        <taxon>Diphyllobothriidea</taxon>
        <taxon>Diphyllobothriidae</taxon>
        <taxon>Schistocephalus</taxon>
    </lineage>
</organism>
<keyword evidence="4 11" id="KW-0479">Metal-binding</keyword>
<dbReference type="SUPFAM" id="SSF48225">
    <property type="entry name" value="Seven-hairpin glycosidases"/>
    <property type="match status" value="1"/>
</dbReference>
<evidence type="ECO:0000313" key="16">
    <source>
        <dbReference type="WBParaSite" id="SSLN_0000947701-mRNA-1"/>
    </source>
</evidence>
<sequence>MEKNELHKAFMDIRTDATEADCFRCHRLVQQQLREMPDVWMVRKAEDTQGLMLSATLMDAYRDEHPGIRITYRTDGHLLNSRHMQAPTRVFTTTVLDLLFVDDRTLNNVTEQDMQRSMNLFDDGCINFGLTISTAKIVVMCQSPPSTENNPPRINVNGAQLNNGETFTYLGSRLSVKTSEIRLNQMIDIQVLDGGPQGIKFLSGRDEVDPLERRGLFWMNAALTMIDSLDTLHIFNMNQEFLEARDWIDKYVQFDSDNDRVNVFESTIRLLGGLLGAFHLSNDTVFLSKALVLGEKLLHAFQSPSGLPYSDINLATLKVSLPAWSRYVSLAEVATLQLEFNDLAVLTKNVNHTRSPARVQKILHKIQKESGLLSISLDPGTGEVGGISHITLGARGDSYYEYLLKTWVQTGKQIQWLENDYREAIAGVQEKLVRRTSPNKLTFVGELHSGRFSPKMDHLVCFLPGTLAYGYLHGMPEDHLELAKRLLRTCVATYNQSATGLSPEITHFNVAEDSPRDFYVKKEDAHCILRPETVESLFYLYRITKDPLYRTWGRQIFEAFQKHTRLPHAGYAPVQDVNALPVSHKGKMESFWMAETLKYFYLLFSDQAAAKFDLKKWVFNSEAHPFPIPTSEADISILNQAYTLTYLS</sequence>
<comment type="pathway">
    <text evidence="2">Protein modification; protein glycosylation.</text>
</comment>
<evidence type="ECO:0000256" key="5">
    <source>
        <dbReference type="ARBA" id="ARBA00022801"/>
    </source>
</evidence>
<feature type="active site" evidence="10">
    <location>
        <position position="532"/>
    </location>
</feature>
<evidence type="ECO:0000256" key="6">
    <source>
        <dbReference type="ARBA" id="ARBA00022837"/>
    </source>
</evidence>
<dbReference type="Pfam" id="PF01532">
    <property type="entry name" value="Glyco_hydro_47"/>
    <property type="match status" value="1"/>
</dbReference>
<dbReference type="GO" id="GO:0005783">
    <property type="term" value="C:endoplasmic reticulum"/>
    <property type="evidence" value="ECO:0007669"/>
    <property type="project" value="TreeGrafter"/>
</dbReference>
<evidence type="ECO:0000313" key="14">
    <source>
        <dbReference type="EMBL" id="VDL95513.1"/>
    </source>
</evidence>
<dbReference type="InterPro" id="IPR036026">
    <property type="entry name" value="Seven-hairpin_glycosidases"/>
</dbReference>
<feature type="active site" evidence="10">
    <location>
        <position position="397"/>
    </location>
</feature>
<dbReference type="InterPro" id="IPR001382">
    <property type="entry name" value="Glyco_hydro_47"/>
</dbReference>
<keyword evidence="15" id="KW-1185">Reference proteome</keyword>
<evidence type="ECO:0000256" key="1">
    <source>
        <dbReference type="ARBA" id="ARBA00001913"/>
    </source>
</evidence>
<dbReference type="EMBL" id="UYSU01035051">
    <property type="protein sequence ID" value="VDL95513.1"/>
    <property type="molecule type" value="Genomic_DNA"/>
</dbReference>
<dbReference type="STRING" id="70667.A0A183SY30"/>
<protein>
    <recommendedName>
        <fullName evidence="13">alpha-1,2-Mannosidase</fullName>
        <ecNumber evidence="13">3.2.1.-</ecNumber>
    </recommendedName>
</protein>
<comment type="catalytic activity">
    <reaction evidence="9">
        <text>N(4)-(alpha-D-Man-(1-&gt;2)-alpha-D-Man-(1-&gt;2)-alpha-D-Man-(1-&gt;3)-[alpha-D-Man-(1-&gt;2)-alpha-D-Man-(1-&gt;3)-[alpha-D-Man-(1-&gt;2)-alpha-D-Man-(1-&gt;6)]-alpha-D-Man-(1-&gt;6)]-beta-D-Man-(1-&gt;4)-beta-D-GlcNAc-(1-&gt;4)-beta-D-GlcNAc)-L-asparaginyl-[protein] (N-glucan mannose isomer 9A1,2,3B1,2,3) + 4 H2O = N(4)-(alpha-D-Man-(1-&gt;3)-[alpha-D-Man-(1-&gt;3)-[alpha-D-Man-(1-&gt;6)]-alpha-D-Man-(1-&gt;6)]-beta-D-Man-(1-&gt;4)-beta-D-GlcNAc-(1-&gt;4)-beta-D-GlcNAc)-L-asparaginyl-[protein] (N-glucan mannose isomer 5A1,2) + 4 beta-D-mannose</text>
        <dbReference type="Rhea" id="RHEA:56008"/>
        <dbReference type="Rhea" id="RHEA-COMP:14356"/>
        <dbReference type="Rhea" id="RHEA-COMP:14367"/>
        <dbReference type="ChEBI" id="CHEBI:15377"/>
        <dbReference type="ChEBI" id="CHEBI:28563"/>
        <dbReference type="ChEBI" id="CHEBI:59087"/>
        <dbReference type="ChEBI" id="CHEBI:139493"/>
        <dbReference type="EC" id="3.2.1.113"/>
    </reaction>
</comment>
<name>A0A183SY30_SCHSO</name>
<keyword evidence="6 11" id="KW-0106">Calcium</keyword>
<dbReference type="InterPro" id="IPR050749">
    <property type="entry name" value="Glycosyl_Hydrolase_47"/>
</dbReference>
<reference evidence="16" key="1">
    <citation type="submission" date="2016-06" db="UniProtKB">
        <authorList>
            <consortium name="WormBaseParasite"/>
        </authorList>
    </citation>
    <scope>IDENTIFICATION</scope>
</reference>
<evidence type="ECO:0000256" key="8">
    <source>
        <dbReference type="ARBA" id="ARBA00047669"/>
    </source>
</evidence>
<evidence type="ECO:0000256" key="7">
    <source>
        <dbReference type="ARBA" id="ARBA00023157"/>
    </source>
</evidence>
<evidence type="ECO:0000256" key="12">
    <source>
        <dbReference type="PIRSR" id="PIRSR601382-3"/>
    </source>
</evidence>
<gene>
    <name evidence="14" type="ORF">SSLN_LOCUS9128</name>
</gene>
<dbReference type="Gene3D" id="1.50.10.10">
    <property type="match status" value="1"/>
</dbReference>
<evidence type="ECO:0000256" key="4">
    <source>
        <dbReference type="ARBA" id="ARBA00022723"/>
    </source>
</evidence>
<keyword evidence="13" id="KW-0326">Glycosidase</keyword>
<accession>A0A183SY30</accession>
<keyword evidence="5 13" id="KW-0378">Hydrolase</keyword>
<proteinExistence type="inferred from homology"/>
<dbReference type="GO" id="GO:0004571">
    <property type="term" value="F:mannosyl-oligosaccharide 1,2-alpha-mannosidase activity"/>
    <property type="evidence" value="ECO:0007669"/>
    <property type="project" value="UniProtKB-EC"/>
</dbReference>
<dbReference type="PANTHER" id="PTHR11742:SF55">
    <property type="entry name" value="ENDOPLASMIC RETICULUM MANNOSYL-OLIGOSACCHARIDE 1,2-ALPHA-MANNOSIDASE"/>
    <property type="match status" value="1"/>
</dbReference>
<comment type="similarity">
    <text evidence="3 13">Belongs to the glycosyl hydrolase 47 family.</text>
</comment>
<dbReference type="InterPro" id="IPR012341">
    <property type="entry name" value="6hp_glycosidase-like_sf"/>
</dbReference>
<evidence type="ECO:0000256" key="13">
    <source>
        <dbReference type="RuleBase" id="RU361193"/>
    </source>
</evidence>
<dbReference type="PRINTS" id="PR00747">
    <property type="entry name" value="GLYHDRLASE47"/>
</dbReference>
<feature type="active site" description="Proton donor" evidence="10">
    <location>
        <position position="504"/>
    </location>
</feature>
<dbReference type="GO" id="GO:0016020">
    <property type="term" value="C:membrane"/>
    <property type="evidence" value="ECO:0007669"/>
    <property type="project" value="InterPro"/>
</dbReference>
<dbReference type="AlphaFoldDB" id="A0A183SY30"/>
<reference evidence="14 15" key="2">
    <citation type="submission" date="2018-11" db="EMBL/GenBank/DDBJ databases">
        <authorList>
            <consortium name="Pathogen Informatics"/>
        </authorList>
    </citation>
    <scope>NUCLEOTIDE SEQUENCE [LARGE SCALE GENOMIC DNA]</scope>
    <source>
        <strain evidence="14 15">NST_G2</strain>
    </source>
</reference>
<evidence type="ECO:0000256" key="9">
    <source>
        <dbReference type="ARBA" id="ARBA00048605"/>
    </source>
</evidence>
<dbReference type="GO" id="GO:0005975">
    <property type="term" value="P:carbohydrate metabolic process"/>
    <property type="evidence" value="ECO:0007669"/>
    <property type="project" value="InterPro"/>
</dbReference>
<dbReference type="OrthoDB" id="8118055at2759"/>
<evidence type="ECO:0000256" key="3">
    <source>
        <dbReference type="ARBA" id="ARBA00007658"/>
    </source>
</evidence>